<reference evidence="1" key="1">
    <citation type="submission" date="2018-02" db="EMBL/GenBank/DDBJ databases">
        <title>Rhizophora mucronata_Transcriptome.</title>
        <authorList>
            <person name="Meera S.P."/>
            <person name="Sreeshan A."/>
            <person name="Augustine A."/>
        </authorList>
    </citation>
    <scope>NUCLEOTIDE SEQUENCE</scope>
    <source>
        <tissue evidence="1">Leaf</tissue>
    </source>
</reference>
<accession>A0A2P2PU88</accession>
<dbReference type="EMBL" id="GGEC01077820">
    <property type="protein sequence ID" value="MBX58304.1"/>
    <property type="molecule type" value="Transcribed_RNA"/>
</dbReference>
<sequence>MSYSVIRRNFKFVKPVLLVDEGIYILLN</sequence>
<evidence type="ECO:0000313" key="1">
    <source>
        <dbReference type="EMBL" id="MBX58304.1"/>
    </source>
</evidence>
<proteinExistence type="predicted"/>
<organism evidence="1">
    <name type="scientific">Rhizophora mucronata</name>
    <name type="common">Asiatic mangrove</name>
    <dbReference type="NCBI Taxonomy" id="61149"/>
    <lineage>
        <taxon>Eukaryota</taxon>
        <taxon>Viridiplantae</taxon>
        <taxon>Streptophyta</taxon>
        <taxon>Embryophyta</taxon>
        <taxon>Tracheophyta</taxon>
        <taxon>Spermatophyta</taxon>
        <taxon>Magnoliopsida</taxon>
        <taxon>eudicotyledons</taxon>
        <taxon>Gunneridae</taxon>
        <taxon>Pentapetalae</taxon>
        <taxon>rosids</taxon>
        <taxon>fabids</taxon>
        <taxon>Malpighiales</taxon>
        <taxon>Rhizophoraceae</taxon>
        <taxon>Rhizophora</taxon>
    </lineage>
</organism>
<protein>
    <submittedName>
        <fullName evidence="1">Uncharacterized protein</fullName>
    </submittedName>
</protein>
<name>A0A2P2PU88_RHIMU</name>
<dbReference type="AlphaFoldDB" id="A0A2P2PU88"/>